<keyword evidence="2" id="KW-0285">Flavoprotein</keyword>
<evidence type="ECO:0000256" key="4">
    <source>
        <dbReference type="ARBA" id="ARBA00023002"/>
    </source>
</evidence>
<evidence type="ECO:0000313" key="8">
    <source>
        <dbReference type="Proteomes" id="UP000199650"/>
    </source>
</evidence>
<keyword evidence="4" id="KW-0560">Oxidoreductase</keyword>
<organism evidence="7 8">
    <name type="scientific">Aliiroseovarius sediminilitoris</name>
    <dbReference type="NCBI Taxonomy" id="1173584"/>
    <lineage>
        <taxon>Bacteria</taxon>
        <taxon>Pseudomonadati</taxon>
        <taxon>Pseudomonadota</taxon>
        <taxon>Alphaproteobacteria</taxon>
        <taxon>Rhodobacterales</taxon>
        <taxon>Paracoccaceae</taxon>
        <taxon>Aliiroseovarius</taxon>
    </lineage>
</organism>
<dbReference type="RefSeq" id="WP_091433305.1">
    <property type="nucleotide sequence ID" value="NZ_FOJB01000003.1"/>
</dbReference>
<accession>A0A1I0RAH2</accession>
<dbReference type="OrthoDB" id="9801699at2"/>
<evidence type="ECO:0000256" key="3">
    <source>
        <dbReference type="ARBA" id="ARBA00022827"/>
    </source>
</evidence>
<evidence type="ECO:0000256" key="1">
    <source>
        <dbReference type="ARBA" id="ARBA00001974"/>
    </source>
</evidence>
<dbReference type="PANTHER" id="PTHR43104">
    <property type="entry name" value="L-2-HYDROXYGLUTARATE DEHYDROGENASE, MITOCHONDRIAL"/>
    <property type="match status" value="1"/>
</dbReference>
<dbReference type="Proteomes" id="UP000199650">
    <property type="component" value="Unassembled WGS sequence"/>
</dbReference>
<evidence type="ECO:0000313" key="7">
    <source>
        <dbReference type="EMBL" id="SEW37244.1"/>
    </source>
</evidence>
<sequence>MNALDTYDVDTVVAGGGVIGIAIARALSLAGREVWLLEKNAQIGEETSARNSEVIHAGIYYDQGSLKAHHCVRGKALLYRYCADRGVPHRRCGKLIVAALQDEVPRLAGIAERAAMNGVSDLRPLSAAEALEMEPELNVKAALWSPSTGIVDSHALMLALLGEAEAHGTTTALRAPITGGALGSDGRITLEINGDEPLRLRARSFVNAAGLWSSELMRAIDGLPPPPELSLVKGNYFRLGRKAPFSTLIYPVPRDGGLGVHLTLDMGGQAKFGPDTEWLGSNDPAQIDYAVSTDRRGAFADAIRQYWPAITDADLVPGYSGVRPKLAGAAYPDFCIKGPNDHGLGQHVFLYGIESPGLTSCLSIAQHVADLLTDEG</sequence>
<evidence type="ECO:0000256" key="5">
    <source>
        <dbReference type="ARBA" id="ARBA00037941"/>
    </source>
</evidence>
<gene>
    <name evidence="7" type="ORF">SAMN05444851_3256</name>
</gene>
<dbReference type="Pfam" id="PF01266">
    <property type="entry name" value="DAO"/>
    <property type="match status" value="1"/>
</dbReference>
<reference evidence="7 8" key="1">
    <citation type="submission" date="2016-10" db="EMBL/GenBank/DDBJ databases">
        <authorList>
            <person name="de Groot N.N."/>
        </authorList>
    </citation>
    <scope>NUCLEOTIDE SEQUENCE [LARGE SCALE GENOMIC DNA]</scope>
    <source>
        <strain evidence="7 8">DSM 29439</strain>
    </source>
</reference>
<comment type="cofactor">
    <cofactor evidence="1">
        <name>FAD</name>
        <dbReference type="ChEBI" id="CHEBI:57692"/>
    </cofactor>
</comment>
<proteinExistence type="inferred from homology"/>
<comment type="similarity">
    <text evidence="5">Belongs to the L2HGDH family.</text>
</comment>
<dbReference type="STRING" id="1173584.SAMN05444851_3256"/>
<dbReference type="InterPro" id="IPR036188">
    <property type="entry name" value="FAD/NAD-bd_sf"/>
</dbReference>
<evidence type="ECO:0000259" key="6">
    <source>
        <dbReference type="Pfam" id="PF01266"/>
    </source>
</evidence>
<dbReference type="GO" id="GO:0047545">
    <property type="term" value="F:(S)-2-hydroxyglutarate dehydrogenase activity"/>
    <property type="evidence" value="ECO:0007669"/>
    <property type="project" value="TreeGrafter"/>
</dbReference>
<dbReference type="Gene3D" id="3.30.9.10">
    <property type="entry name" value="D-Amino Acid Oxidase, subunit A, domain 2"/>
    <property type="match status" value="1"/>
</dbReference>
<keyword evidence="8" id="KW-1185">Reference proteome</keyword>
<protein>
    <submittedName>
        <fullName evidence="7">L-2-hydroxyglutarate oxidase LhgO</fullName>
    </submittedName>
</protein>
<dbReference type="InterPro" id="IPR006076">
    <property type="entry name" value="FAD-dep_OxRdtase"/>
</dbReference>
<dbReference type="AlphaFoldDB" id="A0A1I0RAH2"/>
<evidence type="ECO:0000256" key="2">
    <source>
        <dbReference type="ARBA" id="ARBA00022630"/>
    </source>
</evidence>
<dbReference type="SUPFAM" id="SSF51905">
    <property type="entry name" value="FAD/NAD(P)-binding domain"/>
    <property type="match status" value="1"/>
</dbReference>
<keyword evidence="3" id="KW-0274">FAD</keyword>
<name>A0A1I0RAH2_9RHOB</name>
<feature type="domain" description="FAD dependent oxidoreductase" evidence="6">
    <location>
        <begin position="10"/>
        <end position="371"/>
    </location>
</feature>
<dbReference type="PANTHER" id="PTHR43104:SF4">
    <property type="entry name" value="L-2-HYDROXYGLUTARATE DEHYDROGENASE, MITOCHONDRIAL"/>
    <property type="match status" value="1"/>
</dbReference>
<dbReference type="EMBL" id="FOJB01000003">
    <property type="protein sequence ID" value="SEW37244.1"/>
    <property type="molecule type" value="Genomic_DNA"/>
</dbReference>
<dbReference type="Gene3D" id="3.50.50.60">
    <property type="entry name" value="FAD/NAD(P)-binding domain"/>
    <property type="match status" value="1"/>
</dbReference>